<dbReference type="Pfam" id="PF04937">
    <property type="entry name" value="DUF659"/>
    <property type="match status" value="1"/>
</dbReference>
<evidence type="ECO:0000259" key="1">
    <source>
        <dbReference type="Pfam" id="PF04937"/>
    </source>
</evidence>
<dbReference type="GO" id="GO:0005634">
    <property type="term" value="C:nucleus"/>
    <property type="evidence" value="ECO:0007669"/>
    <property type="project" value="InterPro"/>
</dbReference>
<sequence length="446" mass="50300">MPKQAVTLKTKLQNYVKLFGCEVFVTDGVVLTYKLCEKAVNTDKKYYVAQHVNSSGHKQRAAREKTSTSEQVSLLTNYVERSDRANEFSADLCRAFVEANIPLYEVMHPSMRSFLEKYTKRTTPHHSTLRKTYLPKLYDQTVAKIRESVGDSNIWVSMDETTDVKGQFVVNTIVGVLDSSKASTAFLLDSQVVEKTNHATIAQAFCSALSLLWPDKVNHERVLLFVSDAAKYMKKAAAGLQILFPKMIYVTCLAHGVHRVCEQIREQFPMVDSFVANAKKVFLKSTTRIQKFRELAPGLALPPRPIVTRWGTWLEAACYYAANFEKIKEVIGSFHPEDAVSIEKCRKLLVDSNLKSQLLYIATHFKGIPNAIKKLECTTQPVETTLSVLGEIASMVNAAPIPSLLKFLYFLKSVSARRLNSFEDTSTRCTPLPINSFRFIFICLSH</sequence>
<proteinExistence type="predicted"/>
<dbReference type="InterPro" id="IPR007021">
    <property type="entry name" value="DUF659"/>
</dbReference>
<evidence type="ECO:0000313" key="2">
    <source>
        <dbReference type="Proteomes" id="UP000694867"/>
    </source>
</evidence>
<dbReference type="RefSeq" id="XP_003738015.1">
    <property type="nucleotide sequence ID" value="XM_003737967.1"/>
</dbReference>
<dbReference type="GO" id="GO:0006357">
    <property type="term" value="P:regulation of transcription by RNA polymerase II"/>
    <property type="evidence" value="ECO:0007669"/>
    <property type="project" value="InterPro"/>
</dbReference>
<name>A0AAJ6QMM9_9ACAR</name>
<dbReference type="InterPro" id="IPR012337">
    <property type="entry name" value="RNaseH-like_sf"/>
</dbReference>
<reference evidence="3" key="1">
    <citation type="submission" date="2025-08" db="UniProtKB">
        <authorList>
            <consortium name="RefSeq"/>
        </authorList>
    </citation>
    <scope>IDENTIFICATION</scope>
</reference>
<keyword evidence="2" id="KW-1185">Reference proteome</keyword>
<dbReference type="SUPFAM" id="SSF53098">
    <property type="entry name" value="Ribonuclease H-like"/>
    <property type="match status" value="1"/>
</dbReference>
<dbReference type="PANTHER" id="PTHR32344">
    <property type="entry name" value="U1-TYPE DOMAIN-CONTAINING PROTEIN"/>
    <property type="match status" value="1"/>
</dbReference>
<dbReference type="KEGG" id="goe:100901520"/>
<dbReference type="GO" id="GO:0003690">
    <property type="term" value="F:double-stranded DNA binding"/>
    <property type="evidence" value="ECO:0007669"/>
    <property type="project" value="InterPro"/>
</dbReference>
<accession>A0AAJ6QMM9</accession>
<organism evidence="2 3">
    <name type="scientific">Galendromus occidentalis</name>
    <name type="common">western predatory mite</name>
    <dbReference type="NCBI Taxonomy" id="34638"/>
    <lineage>
        <taxon>Eukaryota</taxon>
        <taxon>Metazoa</taxon>
        <taxon>Ecdysozoa</taxon>
        <taxon>Arthropoda</taxon>
        <taxon>Chelicerata</taxon>
        <taxon>Arachnida</taxon>
        <taxon>Acari</taxon>
        <taxon>Parasitiformes</taxon>
        <taxon>Mesostigmata</taxon>
        <taxon>Gamasina</taxon>
        <taxon>Phytoseioidea</taxon>
        <taxon>Phytoseiidae</taxon>
        <taxon>Typhlodrominae</taxon>
        <taxon>Galendromus</taxon>
    </lineage>
</organism>
<protein>
    <submittedName>
        <fullName evidence="3">Uncharacterized protein LOC100901520</fullName>
    </submittedName>
</protein>
<dbReference type="GeneID" id="100901520"/>
<gene>
    <name evidence="3" type="primary">LOC100901520</name>
</gene>
<dbReference type="AlphaFoldDB" id="A0AAJ6QMM9"/>
<dbReference type="Proteomes" id="UP000694867">
    <property type="component" value="Unplaced"/>
</dbReference>
<dbReference type="InterPro" id="IPR033375">
    <property type="entry name" value="Cggbp1"/>
</dbReference>
<evidence type="ECO:0000313" key="3">
    <source>
        <dbReference type="RefSeq" id="XP_003738015.1"/>
    </source>
</evidence>
<feature type="domain" description="DUF659" evidence="1">
    <location>
        <begin position="124"/>
        <end position="281"/>
    </location>
</feature>
<dbReference type="PANTHER" id="PTHR32344:SF1">
    <property type="entry name" value="U1-TYPE DOMAIN-CONTAINING PROTEIN"/>
    <property type="match status" value="1"/>
</dbReference>